<dbReference type="Proteomes" id="UP000050833">
    <property type="component" value="Unassembled WGS sequence"/>
</dbReference>
<dbReference type="EMBL" id="LLKB01000001">
    <property type="protein sequence ID" value="KQC86671.1"/>
    <property type="molecule type" value="Genomic_DNA"/>
</dbReference>
<dbReference type="Gene3D" id="3.40.50.1450">
    <property type="entry name" value="HybD-like"/>
    <property type="match status" value="2"/>
</dbReference>
<dbReference type="GO" id="GO:0006508">
    <property type="term" value="P:proteolysis"/>
    <property type="evidence" value="ECO:0007669"/>
    <property type="project" value="UniProtKB-KW"/>
</dbReference>
<sequence length="365" mass="40217">MLSRVTDLALEVRESFPDDNVEISGVKIIKRDTGISGISMTEVEIKDEHGMKAMGKPVGKYITLEFSDREWEKSDETGIEKVLAGIVESIIVEKVSKNRKVAGSVLGEGDESINIKKNKKNEDWENQKKNKEDEDNDRIKKGKTGENEECDKSNKKRIYGKNSEIKIDNITVSRDKADKRIMIAGLGNRYATPDMLGNKVVEYIDIVPEKICAIAPGVLSQTGMETCDIIRNIVCKGDFDCIIVIDSLCSTHTERLCHTIQVTDTGISPGAGVGNRRKEINGDVMGIPVIAIGVPTVVSMATVAYDCIEETLLKQGFSQEETDIFLNGMSNDKYSGLFVTPKDIDEQIFFIGKAIAGGLNMALQK</sequence>
<dbReference type="AlphaFoldDB" id="A0AAW3JV78"/>
<accession>A0AAW3JV78</accession>
<keyword evidence="1" id="KW-0645">Protease</keyword>
<evidence type="ECO:0000256" key="2">
    <source>
        <dbReference type="ARBA" id="ARBA00022801"/>
    </source>
</evidence>
<keyword evidence="3" id="KW-0865">Zymogen</keyword>
<proteinExistence type="predicted"/>
<evidence type="ECO:0000256" key="1">
    <source>
        <dbReference type="ARBA" id="ARBA00022670"/>
    </source>
</evidence>
<gene>
    <name evidence="5" type="ORF">APZ18_05770</name>
</gene>
<comment type="caution">
    <text evidence="5">The sequence shown here is derived from an EMBL/GenBank/DDBJ whole genome shotgun (WGS) entry which is preliminary data.</text>
</comment>
<keyword evidence="6" id="KW-1185">Reference proteome</keyword>
<organism evidence="5 6">
    <name type="scientific">Butyribacter intestini</name>
    <dbReference type="NCBI Taxonomy" id="1703332"/>
    <lineage>
        <taxon>Bacteria</taxon>
        <taxon>Bacillati</taxon>
        <taxon>Bacillota</taxon>
        <taxon>Clostridia</taxon>
        <taxon>Lachnospirales</taxon>
        <taxon>Lachnospiraceae</taxon>
        <taxon>Butyribacter</taxon>
    </lineage>
</organism>
<name>A0AAW3JV78_9FIRM</name>
<dbReference type="GO" id="GO:0008233">
    <property type="term" value="F:peptidase activity"/>
    <property type="evidence" value="ECO:0007669"/>
    <property type="project" value="UniProtKB-KW"/>
</dbReference>
<evidence type="ECO:0000256" key="4">
    <source>
        <dbReference type="SAM" id="MobiDB-lite"/>
    </source>
</evidence>
<feature type="region of interest" description="Disordered" evidence="4">
    <location>
        <begin position="117"/>
        <end position="153"/>
    </location>
</feature>
<evidence type="ECO:0008006" key="7">
    <source>
        <dbReference type="Google" id="ProtNLM"/>
    </source>
</evidence>
<dbReference type="InterPro" id="IPR005080">
    <property type="entry name" value="Peptidase_A25"/>
</dbReference>
<evidence type="ECO:0000256" key="3">
    <source>
        <dbReference type="ARBA" id="ARBA00023145"/>
    </source>
</evidence>
<dbReference type="Pfam" id="PF03418">
    <property type="entry name" value="Peptidase_A25"/>
    <property type="match status" value="1"/>
</dbReference>
<dbReference type="InterPro" id="IPR023430">
    <property type="entry name" value="Pept_HybD-like_dom_sf"/>
</dbReference>
<protein>
    <recommendedName>
        <fullName evidence="7">GPR endopeptidase</fullName>
    </recommendedName>
</protein>
<evidence type="ECO:0000313" key="5">
    <source>
        <dbReference type="EMBL" id="KQC86671.1"/>
    </source>
</evidence>
<dbReference type="SUPFAM" id="SSF53163">
    <property type="entry name" value="HybD-like"/>
    <property type="match status" value="2"/>
</dbReference>
<dbReference type="GO" id="GO:0009847">
    <property type="term" value="P:spore germination"/>
    <property type="evidence" value="ECO:0007669"/>
    <property type="project" value="InterPro"/>
</dbReference>
<evidence type="ECO:0000313" key="6">
    <source>
        <dbReference type="Proteomes" id="UP000050833"/>
    </source>
</evidence>
<dbReference type="NCBIfam" id="TIGR01441">
    <property type="entry name" value="GPR"/>
    <property type="match status" value="1"/>
</dbReference>
<keyword evidence="2" id="KW-0378">Hydrolase</keyword>
<dbReference type="RefSeq" id="WP_022014324.1">
    <property type="nucleotide sequence ID" value="NZ_DBGBRS010000010.1"/>
</dbReference>
<feature type="compositionally biased region" description="Basic and acidic residues" evidence="4">
    <location>
        <begin position="120"/>
        <end position="153"/>
    </location>
</feature>
<reference evidence="5 6" key="1">
    <citation type="submission" date="2015-10" db="EMBL/GenBank/DDBJ databases">
        <title>Butyribacter intestini gen. nov., sp. nov., a butyric acid-producing bacterium of the family Lachnospiraceae isolated from the human faeces.</title>
        <authorList>
            <person name="Zou Y."/>
            <person name="Xue W."/>
            <person name="Luo G."/>
            <person name="Lv M."/>
        </authorList>
    </citation>
    <scope>NUCLEOTIDE SEQUENCE [LARGE SCALE GENOMIC DNA]</scope>
    <source>
        <strain evidence="5 6">TF01-11</strain>
    </source>
</reference>